<dbReference type="EMBL" id="CP049055">
    <property type="protein sequence ID" value="QII12002.1"/>
    <property type="molecule type" value="Genomic_DNA"/>
</dbReference>
<dbReference type="EMBL" id="CT573071">
    <property type="protein sequence ID" value="CAJ73429.1"/>
    <property type="molecule type" value="Genomic_DNA"/>
</dbReference>
<evidence type="ECO:0008006" key="4">
    <source>
        <dbReference type="Google" id="ProtNLM"/>
    </source>
</evidence>
<organism evidence="1">
    <name type="scientific">Kuenenia stuttgartiensis</name>
    <dbReference type="NCBI Taxonomy" id="174633"/>
    <lineage>
        <taxon>Bacteria</taxon>
        <taxon>Pseudomonadati</taxon>
        <taxon>Planctomycetota</taxon>
        <taxon>Candidatus Brocadiia</taxon>
        <taxon>Candidatus Brocadiales</taxon>
        <taxon>Candidatus Brocadiaceae</taxon>
        <taxon>Candidatus Kuenenia</taxon>
    </lineage>
</organism>
<reference evidence="1" key="2">
    <citation type="submission" date="2006-01" db="EMBL/GenBank/DDBJ databases">
        <authorList>
            <person name="Genoscope"/>
        </authorList>
    </citation>
    <scope>NUCLEOTIDE SEQUENCE</scope>
</reference>
<reference evidence="2 3" key="3">
    <citation type="submission" date="2020-02" db="EMBL/GenBank/DDBJ databases">
        <title>Newly sequenced genome of strain CSTR1 showed variability in Candidatus Kuenenia stuttgartiensis genomes.</title>
        <authorList>
            <person name="Ding C."/>
            <person name="Adrian L."/>
        </authorList>
    </citation>
    <scope>NUCLEOTIDE SEQUENCE [LARGE SCALE GENOMIC DNA]</scope>
    <source>
        <strain evidence="2 3">CSTR1</strain>
    </source>
</reference>
<evidence type="ECO:0000313" key="2">
    <source>
        <dbReference type="EMBL" id="QII12002.1"/>
    </source>
</evidence>
<proteinExistence type="predicted"/>
<evidence type="ECO:0000313" key="3">
    <source>
        <dbReference type="Proteomes" id="UP000501926"/>
    </source>
</evidence>
<dbReference type="Proteomes" id="UP000501926">
    <property type="component" value="Chromosome"/>
</dbReference>
<sequence length="87" mass="10355">MAYMKKGVREVFRGDSSFFAGELLEYLESVQAGYLILEVKTMRLWLVIMAGKLVERSRQLTLKLPEKFLHNEEWKKWERMSLEVVFP</sequence>
<name>Q1Q781_KUEST</name>
<reference evidence="1" key="1">
    <citation type="journal article" date="2006" name="Nature">
        <title>Deciphering the evolution and metabolism of an anammox bacterium from a community genome.</title>
        <authorList>
            <person name="Strous M."/>
            <person name="Pelletier E."/>
            <person name="Mangenot S."/>
            <person name="Rattei T."/>
            <person name="Lehner A."/>
            <person name="Taylor M.W."/>
            <person name="Horn M."/>
            <person name="Daims H."/>
            <person name="Bartol-Mavel D."/>
            <person name="Wincker P."/>
            <person name="Barbe V."/>
            <person name="Fonknechten N."/>
            <person name="Vallenet D."/>
            <person name="Segurens B."/>
            <person name="Schenowitz-Truong C."/>
            <person name="Medigue C."/>
            <person name="Collingro A."/>
            <person name="Snel B."/>
            <person name="Dutilh B.E."/>
            <person name="OpDenCamp H.J.M."/>
            <person name="vanDerDrift C."/>
            <person name="Cirpus I."/>
            <person name="vanDePas-Schoonen K.T."/>
            <person name="Harhangi H.R."/>
            <person name="vanNiftrik L."/>
            <person name="Schmid M."/>
            <person name="Keltjens J."/>
            <person name="vanDeVossenberg J."/>
            <person name="Kartal B."/>
            <person name="Meier H."/>
            <person name="Frishman D."/>
            <person name="Huynen M.A."/>
            <person name="Mewes H."/>
            <person name="Weissenbach J."/>
            <person name="Jetten M.S.M."/>
            <person name="Wagner M."/>
            <person name="LePaslier D."/>
        </authorList>
    </citation>
    <scope>NUCLEOTIDE SEQUENCE</scope>
</reference>
<protein>
    <recommendedName>
        <fullName evidence="4">Transposase DDE domain-containing protein</fullName>
    </recommendedName>
</protein>
<evidence type="ECO:0000313" key="1">
    <source>
        <dbReference type="EMBL" id="CAJ73429.1"/>
    </source>
</evidence>
<gene>
    <name evidence="2" type="ORF">KsCSTR_26230</name>
    <name evidence="1" type="ORF">kuste2680</name>
</gene>
<accession>Q1Q781</accession>
<dbReference type="AlphaFoldDB" id="Q1Q781"/>